<evidence type="ECO:0000313" key="5">
    <source>
        <dbReference type="Proteomes" id="UP000190539"/>
    </source>
</evidence>
<evidence type="ECO:0000313" key="4">
    <source>
        <dbReference type="EMBL" id="OON78770.1"/>
    </source>
</evidence>
<proteinExistence type="predicted"/>
<evidence type="ECO:0000256" key="2">
    <source>
        <dbReference type="SAM" id="Phobius"/>
    </source>
</evidence>
<gene>
    <name evidence="4" type="ORF">B1H18_15430</name>
</gene>
<protein>
    <recommendedName>
        <fullName evidence="3">Putative sensor domain-containing protein</fullName>
    </recommendedName>
</protein>
<sequence>MTAATFHPQETAQPAPSAPSASHAPTGRATRRPGFWQAPFSEVTFREIGYALTSLPVAIAGFVFAVTMFSLGVGLAVTVLGLPVLAAALLGARGLGAAERGRARYGLGLDVEAPAAMRGGRDSGAWAAMRARLSDATGWKALLFHVVMFPWRVATFVVSVTFLVTGWAVALYPAYHWVFARYVGWPGYRVYDYTSGGVHHAYYVTSPLQIGVCSLLGLVIVFITPQIVRAMTNVDRAAVRSLLGR</sequence>
<keyword evidence="2" id="KW-0812">Transmembrane</keyword>
<dbReference type="OrthoDB" id="3869178at2"/>
<keyword evidence="2" id="KW-0472">Membrane</keyword>
<dbReference type="STRING" id="83656.B1H18_15430"/>
<comment type="caution">
    <text evidence="4">The sequence shown here is derived from an EMBL/GenBank/DDBJ whole genome shotgun (WGS) entry which is preliminary data.</text>
</comment>
<dbReference type="EMBL" id="MVFC01000011">
    <property type="protein sequence ID" value="OON78770.1"/>
    <property type="molecule type" value="Genomic_DNA"/>
</dbReference>
<feature type="domain" description="Putative sensor" evidence="3">
    <location>
        <begin position="50"/>
        <end position="243"/>
    </location>
</feature>
<dbReference type="RefSeq" id="WP_077968641.1">
    <property type="nucleotide sequence ID" value="NZ_CP045178.1"/>
</dbReference>
<dbReference type="Proteomes" id="UP000190539">
    <property type="component" value="Unassembled WGS sequence"/>
</dbReference>
<reference evidence="4 5" key="1">
    <citation type="submission" date="2017-02" db="EMBL/GenBank/DDBJ databases">
        <title>Draft Genome Sequence of Streptomyces tsukubaensis F601, a Producer of the immunosuppressant tacrolimus FK506.</title>
        <authorList>
            <person name="Zong G."/>
            <person name="Zhong C."/>
            <person name="Fu J."/>
            <person name="Qin R."/>
            <person name="Cao G."/>
        </authorList>
    </citation>
    <scope>NUCLEOTIDE SEQUENCE [LARGE SCALE GENOMIC DNA]</scope>
    <source>
        <strain evidence="4 5">F601</strain>
    </source>
</reference>
<evidence type="ECO:0000259" key="3">
    <source>
        <dbReference type="Pfam" id="PF13796"/>
    </source>
</evidence>
<feature type="transmembrane region" description="Helical" evidence="2">
    <location>
        <begin position="48"/>
        <end position="69"/>
    </location>
</feature>
<accession>A0A1V4A967</accession>
<feature type="transmembrane region" description="Helical" evidence="2">
    <location>
        <begin position="201"/>
        <end position="223"/>
    </location>
</feature>
<keyword evidence="2" id="KW-1133">Transmembrane helix</keyword>
<feature type="region of interest" description="Disordered" evidence="1">
    <location>
        <begin position="1"/>
        <end position="33"/>
    </location>
</feature>
<feature type="compositionally biased region" description="Low complexity" evidence="1">
    <location>
        <begin position="14"/>
        <end position="25"/>
    </location>
</feature>
<name>A0A1V4A967_9ACTN</name>
<organism evidence="4 5">
    <name type="scientific">Streptomyces tsukubensis</name>
    <dbReference type="NCBI Taxonomy" id="83656"/>
    <lineage>
        <taxon>Bacteria</taxon>
        <taxon>Bacillati</taxon>
        <taxon>Actinomycetota</taxon>
        <taxon>Actinomycetes</taxon>
        <taxon>Kitasatosporales</taxon>
        <taxon>Streptomycetaceae</taxon>
        <taxon>Streptomyces</taxon>
    </lineage>
</organism>
<feature type="transmembrane region" description="Helical" evidence="2">
    <location>
        <begin position="75"/>
        <end position="95"/>
    </location>
</feature>
<keyword evidence="5" id="KW-1185">Reference proteome</keyword>
<feature type="transmembrane region" description="Helical" evidence="2">
    <location>
        <begin position="153"/>
        <end position="175"/>
    </location>
</feature>
<evidence type="ECO:0000256" key="1">
    <source>
        <dbReference type="SAM" id="MobiDB-lite"/>
    </source>
</evidence>
<dbReference type="Pfam" id="PF13796">
    <property type="entry name" value="Sensor"/>
    <property type="match status" value="1"/>
</dbReference>
<dbReference type="AlphaFoldDB" id="A0A1V4A967"/>
<dbReference type="InterPro" id="IPR025828">
    <property type="entry name" value="Put_sensor_dom"/>
</dbReference>